<dbReference type="KEGG" id="bih:BIP78_1605"/>
<accession>A0A410FWB5</accession>
<protein>
    <submittedName>
        <fullName evidence="2">Uncharacterized protein</fullName>
    </submittedName>
</protein>
<proteinExistence type="predicted"/>
<feature type="region of interest" description="Disordered" evidence="1">
    <location>
        <begin position="1"/>
        <end position="40"/>
    </location>
</feature>
<evidence type="ECO:0000313" key="2">
    <source>
        <dbReference type="EMBL" id="QAA77369.1"/>
    </source>
</evidence>
<evidence type="ECO:0000313" key="3">
    <source>
        <dbReference type="Proteomes" id="UP000287233"/>
    </source>
</evidence>
<dbReference type="EMBL" id="CP034928">
    <property type="protein sequence ID" value="QAA77369.1"/>
    <property type="molecule type" value="Genomic_DNA"/>
</dbReference>
<dbReference type="Proteomes" id="UP000287233">
    <property type="component" value="Chromosome"/>
</dbReference>
<dbReference type="AlphaFoldDB" id="A0A410FWB5"/>
<evidence type="ECO:0000256" key="1">
    <source>
        <dbReference type="SAM" id="MobiDB-lite"/>
    </source>
</evidence>
<reference evidence="3" key="1">
    <citation type="submission" date="2018-12" db="EMBL/GenBank/DDBJ databases">
        <title>Complete genome sequence of an uncultured bacterium of the candidate phylum Bipolaricaulota.</title>
        <authorList>
            <person name="Kadnikov V.V."/>
            <person name="Mardanov A.V."/>
            <person name="Beletsky A.V."/>
            <person name="Frank Y.A."/>
            <person name="Karnachuk O.V."/>
            <person name="Ravin N.V."/>
        </authorList>
    </citation>
    <scope>NUCLEOTIDE SEQUENCE [LARGE SCALE GENOMIC DNA]</scope>
</reference>
<sequence length="40" mass="4335">MTGLDGNTEARQQAEGRLLLNPAERQTNADYATVPAYALN</sequence>
<organism evidence="2 3">
    <name type="scientific">Bipolaricaulis sibiricus</name>
    <dbReference type="NCBI Taxonomy" id="2501609"/>
    <lineage>
        <taxon>Bacteria</taxon>
        <taxon>Candidatus Bipolaricaulota</taxon>
        <taxon>Candidatus Bipolaricaulia</taxon>
        <taxon>Candidatus Bipolaricaulales</taxon>
        <taxon>Candidatus Bipolaricaulaceae</taxon>
        <taxon>Candidatus Bipolaricaulis</taxon>
    </lineage>
</organism>
<name>A0A410FWB5_BIPS1</name>
<gene>
    <name evidence="2" type="ORF">BIP78_1605</name>
</gene>